<organism evidence="7">
    <name type="scientific">Hydra vulgaris</name>
    <name type="common">Hydra</name>
    <name type="synonym">Hydra attenuata</name>
    <dbReference type="NCBI Taxonomy" id="6087"/>
    <lineage>
        <taxon>Eukaryota</taxon>
        <taxon>Metazoa</taxon>
        <taxon>Cnidaria</taxon>
        <taxon>Hydrozoa</taxon>
        <taxon>Hydroidolina</taxon>
        <taxon>Anthoathecata</taxon>
        <taxon>Aplanulata</taxon>
        <taxon>Hydridae</taxon>
        <taxon>Hydra</taxon>
    </lineage>
</organism>
<evidence type="ECO:0000313" key="7">
    <source>
        <dbReference type="EMBL" id="CDG66872.1"/>
    </source>
</evidence>
<feature type="transmembrane region" description="Helical" evidence="6">
    <location>
        <begin position="89"/>
        <end position="108"/>
    </location>
</feature>
<evidence type="ECO:0000256" key="1">
    <source>
        <dbReference type="ARBA" id="ARBA00004370"/>
    </source>
</evidence>
<comment type="similarity">
    <text evidence="2">Belongs to the TMEM14 family.</text>
</comment>
<keyword evidence="3 6" id="KW-0812">Transmembrane</keyword>
<dbReference type="Gene3D" id="1.10.10.1740">
    <property type="entry name" value="Transmembrane protein 14-like"/>
    <property type="match status" value="1"/>
</dbReference>
<evidence type="ECO:0000256" key="5">
    <source>
        <dbReference type="ARBA" id="ARBA00023136"/>
    </source>
</evidence>
<dbReference type="GO" id="GO:0031966">
    <property type="term" value="C:mitochondrial membrane"/>
    <property type="evidence" value="ECO:0007669"/>
    <property type="project" value="TreeGrafter"/>
</dbReference>
<dbReference type="InterPro" id="IPR005349">
    <property type="entry name" value="TMEM14"/>
</dbReference>
<keyword evidence="5 6" id="KW-0472">Membrane</keyword>
<dbReference type="Pfam" id="PF03647">
    <property type="entry name" value="Tmemb_14"/>
    <property type="match status" value="1"/>
</dbReference>
<dbReference type="PANTHER" id="PTHR12668:SF43">
    <property type="entry name" value="TRANSMEMBRANE PROTEIN 14 HOMOLOG"/>
    <property type="match status" value="1"/>
</dbReference>
<dbReference type="OrthoDB" id="5620at2759"/>
<evidence type="ECO:0000256" key="3">
    <source>
        <dbReference type="ARBA" id="ARBA00022692"/>
    </source>
</evidence>
<comment type="subcellular location">
    <subcellularLocation>
        <location evidence="1">Membrane</location>
    </subcellularLocation>
</comment>
<dbReference type="EMBL" id="HAAD01000640">
    <property type="protein sequence ID" value="CDG66872.1"/>
    <property type="molecule type" value="mRNA"/>
</dbReference>
<evidence type="ECO:0000256" key="2">
    <source>
        <dbReference type="ARBA" id="ARBA00007590"/>
    </source>
</evidence>
<name>T2M4I3_HYDVU</name>
<dbReference type="InterPro" id="IPR044890">
    <property type="entry name" value="TMEM14_sf"/>
</dbReference>
<dbReference type="GO" id="GO:0070453">
    <property type="term" value="P:regulation of heme biosynthetic process"/>
    <property type="evidence" value="ECO:0007669"/>
    <property type="project" value="TreeGrafter"/>
</dbReference>
<sequence length="113" mass="12359">MIFFAVSNQMASTDYMTYGFALTVIFGGVIGFLKAGSFPSLIAGVLFGGLIAFGATQTSQNPKNILVVLVVSIILMIVMGTRFYKSGKFMPAGLVFVLSILNICRHLYNYKWK</sequence>
<dbReference type="PANTHER" id="PTHR12668">
    <property type="entry name" value="TRANSMEMBRANE PROTEIN 14, 15"/>
    <property type="match status" value="1"/>
</dbReference>
<evidence type="ECO:0000256" key="4">
    <source>
        <dbReference type="ARBA" id="ARBA00022989"/>
    </source>
</evidence>
<keyword evidence="4 6" id="KW-1133">Transmembrane helix</keyword>
<feature type="transmembrane region" description="Helical" evidence="6">
    <location>
        <begin position="20"/>
        <end position="53"/>
    </location>
</feature>
<evidence type="ECO:0000256" key="6">
    <source>
        <dbReference type="SAM" id="Phobius"/>
    </source>
</evidence>
<accession>T2M4I3</accession>
<proteinExistence type="evidence at transcript level"/>
<gene>
    <name evidence="7" type="primary">TMEM14C</name>
</gene>
<protein>
    <submittedName>
        <fullName evidence="7">Transmembrane protein 14C</fullName>
    </submittedName>
</protein>
<reference evidence="7" key="1">
    <citation type="journal article" date="2013" name="Genome Biol. Evol.">
        <title>Punctuated emergences of genetic and phenotypic innovations in eumetazoan, bilaterian, euteleostome, and hominidae ancestors.</title>
        <authorList>
            <person name="Wenger Y."/>
            <person name="Galliot B."/>
        </authorList>
    </citation>
    <scope>NUCLEOTIDE SEQUENCE</scope>
    <source>
        <tissue evidence="7">Whole animals</tissue>
    </source>
</reference>
<feature type="transmembrane region" description="Helical" evidence="6">
    <location>
        <begin position="65"/>
        <end position="83"/>
    </location>
</feature>
<dbReference type="AlphaFoldDB" id="T2M4I3"/>